<keyword evidence="2" id="KW-1185">Reference proteome</keyword>
<reference evidence="1" key="1">
    <citation type="submission" date="2023-10" db="EMBL/GenBank/DDBJ databases">
        <authorList>
            <person name="Domelevo Entfellner J.-B."/>
        </authorList>
    </citation>
    <scope>NUCLEOTIDE SEQUENCE</scope>
</reference>
<proteinExistence type="predicted"/>
<organism evidence="1 2">
    <name type="scientific">Sphenostylis stenocarpa</name>
    <dbReference type="NCBI Taxonomy" id="92480"/>
    <lineage>
        <taxon>Eukaryota</taxon>
        <taxon>Viridiplantae</taxon>
        <taxon>Streptophyta</taxon>
        <taxon>Embryophyta</taxon>
        <taxon>Tracheophyta</taxon>
        <taxon>Spermatophyta</taxon>
        <taxon>Magnoliopsida</taxon>
        <taxon>eudicotyledons</taxon>
        <taxon>Gunneridae</taxon>
        <taxon>Pentapetalae</taxon>
        <taxon>rosids</taxon>
        <taxon>fabids</taxon>
        <taxon>Fabales</taxon>
        <taxon>Fabaceae</taxon>
        <taxon>Papilionoideae</taxon>
        <taxon>50 kb inversion clade</taxon>
        <taxon>NPAAA clade</taxon>
        <taxon>indigoferoid/millettioid clade</taxon>
        <taxon>Phaseoleae</taxon>
        <taxon>Sphenostylis</taxon>
    </lineage>
</organism>
<protein>
    <submittedName>
        <fullName evidence="1">Uncharacterized protein</fullName>
    </submittedName>
</protein>
<name>A0AA86VQ23_9FABA</name>
<sequence>MNFERAWQYQFSKGESRIVVCARDVSKSLLEIVFVWNEDLREVILEDEGEGKESVMEALQWGTMPCPSGIIIAADLAIDSVCVDRIYNQLYRNE</sequence>
<gene>
    <name evidence="1" type="ORF">AYBTSS11_LOCUS25630</name>
</gene>
<accession>A0AA86VQ23</accession>
<evidence type="ECO:0000313" key="1">
    <source>
        <dbReference type="EMBL" id="CAJ1973566.1"/>
    </source>
</evidence>
<evidence type="ECO:0000313" key="2">
    <source>
        <dbReference type="Proteomes" id="UP001189624"/>
    </source>
</evidence>
<dbReference type="Proteomes" id="UP001189624">
    <property type="component" value="Chromosome 9"/>
</dbReference>
<dbReference type="AlphaFoldDB" id="A0AA86VQ23"/>
<dbReference type="EMBL" id="OY731406">
    <property type="protein sequence ID" value="CAJ1973566.1"/>
    <property type="molecule type" value="Genomic_DNA"/>
</dbReference>
<dbReference type="Gramene" id="rna-AYBTSS11_LOCUS25630">
    <property type="protein sequence ID" value="CAJ1973566.1"/>
    <property type="gene ID" value="gene-AYBTSS11_LOCUS25630"/>
</dbReference>